<evidence type="ECO:0000313" key="2">
    <source>
        <dbReference type="EMBL" id="GAO30242.1"/>
    </source>
</evidence>
<protein>
    <submittedName>
        <fullName evidence="2">DNA-binding response regulator, AraC family</fullName>
    </submittedName>
</protein>
<dbReference type="Gene3D" id="2.130.10.10">
    <property type="entry name" value="YVTN repeat-like/Quinoprotein amine dehydrogenase"/>
    <property type="match status" value="2"/>
</dbReference>
<dbReference type="Proteomes" id="UP000032900">
    <property type="component" value="Unassembled WGS sequence"/>
</dbReference>
<dbReference type="PANTHER" id="PTHR43547">
    <property type="entry name" value="TWO-COMPONENT HISTIDINE KINASE"/>
    <property type="match status" value="1"/>
</dbReference>
<gene>
    <name evidence="2" type="ORF">JCM15548_12501</name>
</gene>
<keyword evidence="1" id="KW-0597">Phosphoprotein</keyword>
<dbReference type="InterPro" id="IPR015943">
    <property type="entry name" value="WD40/YVTN_repeat-like_dom_sf"/>
</dbReference>
<sequence>MTASTVQPFFFFNLTVKDGLSSNMTNSIVQDQYGFMWIGTQEGLCRHDGYKMLYFQSGADPNSLSSNNMSALLLDGDQLWIGTWDGLNVMDVQSFENKRLDTGKARVIRTIYKDDAGHIWVGTSEGILIFEKGTSSYHQITTANSGLSHNMIRSFHQTPDGDIWIGTYDGLNRYRKGVITSYDLKGDYKPLLQNNLICTIVPSFGDQDSVLWVGTETGLVRFNVNSLDYSLYNSTNTSFSNEVIKTIYTPNDSLLILGTDFGLNIYNRTTGSNDIYYHDPLIDNTIVSNVIWEIFEDRQNRLWLITSNGVSIVDHSVPLYQFHEAYFFNDHPRIGNQVRDILIASDQTVWLATIHGVVHHDRESGTTRMFSSTSKPRHRILLDNVYSLQEDHLGRIWMGTAGGMNVWDEKRQKMYAITAHPQNGLTSNYISHFYLEEDGTVWLTAWKVAFLRVVVTQMIPWISNLYV</sequence>
<dbReference type="GO" id="GO:0003677">
    <property type="term" value="F:DNA binding"/>
    <property type="evidence" value="ECO:0007669"/>
    <property type="project" value="UniProtKB-KW"/>
</dbReference>
<proteinExistence type="predicted"/>
<dbReference type="InterPro" id="IPR011110">
    <property type="entry name" value="Reg_prop"/>
</dbReference>
<keyword evidence="2" id="KW-0238">DNA-binding</keyword>
<accession>A0A0E9LXD1</accession>
<dbReference type="SUPFAM" id="SSF63829">
    <property type="entry name" value="Calcium-dependent phosphotriesterase"/>
    <property type="match status" value="2"/>
</dbReference>
<comment type="caution">
    <text evidence="2">The sequence shown here is derived from an EMBL/GenBank/DDBJ whole genome shotgun (WGS) entry which is preliminary data.</text>
</comment>
<dbReference type="PANTHER" id="PTHR43547:SF2">
    <property type="entry name" value="HYBRID SIGNAL TRANSDUCTION HISTIDINE KINASE C"/>
    <property type="match status" value="1"/>
</dbReference>
<dbReference type="AlphaFoldDB" id="A0A0E9LXD1"/>
<dbReference type="STRING" id="1236989.JCM15548_12501"/>
<keyword evidence="3" id="KW-1185">Reference proteome</keyword>
<dbReference type="EMBL" id="BAZW01000020">
    <property type="protein sequence ID" value="GAO30242.1"/>
    <property type="molecule type" value="Genomic_DNA"/>
</dbReference>
<evidence type="ECO:0000256" key="1">
    <source>
        <dbReference type="ARBA" id="ARBA00022553"/>
    </source>
</evidence>
<evidence type="ECO:0000313" key="3">
    <source>
        <dbReference type="Proteomes" id="UP000032900"/>
    </source>
</evidence>
<organism evidence="2 3">
    <name type="scientific">Geofilum rubicundum JCM 15548</name>
    <dbReference type="NCBI Taxonomy" id="1236989"/>
    <lineage>
        <taxon>Bacteria</taxon>
        <taxon>Pseudomonadati</taxon>
        <taxon>Bacteroidota</taxon>
        <taxon>Bacteroidia</taxon>
        <taxon>Marinilabiliales</taxon>
        <taxon>Marinilabiliaceae</taxon>
        <taxon>Geofilum</taxon>
    </lineage>
</organism>
<dbReference type="GO" id="GO:0000155">
    <property type="term" value="F:phosphorelay sensor kinase activity"/>
    <property type="evidence" value="ECO:0007669"/>
    <property type="project" value="TreeGrafter"/>
</dbReference>
<reference evidence="2 3" key="1">
    <citation type="journal article" date="2015" name="Microbes Environ.">
        <title>Distribution and evolution of nitrogen fixation genes in the phylum bacteroidetes.</title>
        <authorList>
            <person name="Inoue J."/>
            <person name="Oshima K."/>
            <person name="Suda W."/>
            <person name="Sakamoto M."/>
            <person name="Iino T."/>
            <person name="Noda S."/>
            <person name="Hongoh Y."/>
            <person name="Hattori M."/>
            <person name="Ohkuma M."/>
        </authorList>
    </citation>
    <scope>NUCLEOTIDE SEQUENCE [LARGE SCALE GENOMIC DNA]</scope>
    <source>
        <strain evidence="2">JCM 15548</strain>
    </source>
</reference>
<name>A0A0E9LXD1_9BACT</name>
<dbReference type="Pfam" id="PF07494">
    <property type="entry name" value="Reg_prop"/>
    <property type="match status" value="5"/>
</dbReference>